<dbReference type="Proteomes" id="UP000019141">
    <property type="component" value="Unassembled WGS sequence"/>
</dbReference>
<comment type="caution">
    <text evidence="6">The sequence shown here is derived from an EMBL/GenBank/DDBJ whole genome shotgun (WGS) entry which is preliminary data.</text>
</comment>
<proteinExistence type="predicted"/>
<dbReference type="Gene3D" id="2.130.10.10">
    <property type="entry name" value="YVTN repeat-like/Quinoprotein amine dehydrogenase"/>
    <property type="match status" value="2"/>
</dbReference>
<dbReference type="GO" id="GO:0005509">
    <property type="term" value="F:calcium ion binding"/>
    <property type="evidence" value="ECO:0007669"/>
    <property type="project" value="InterPro"/>
</dbReference>
<dbReference type="GO" id="GO:0020037">
    <property type="term" value="F:heme binding"/>
    <property type="evidence" value="ECO:0007669"/>
    <property type="project" value="InterPro"/>
</dbReference>
<evidence type="ECO:0000313" key="6">
    <source>
        <dbReference type="EMBL" id="ETW99588.1"/>
    </source>
</evidence>
<dbReference type="InterPro" id="IPR011044">
    <property type="entry name" value="Quino_amine_DH_bsu"/>
</dbReference>
<dbReference type="InterPro" id="IPR018511">
    <property type="entry name" value="Hemolysin-typ_Ca-bd_CS"/>
</dbReference>
<dbReference type="SUPFAM" id="SSF49313">
    <property type="entry name" value="Cadherin-like"/>
    <property type="match status" value="3"/>
</dbReference>
<organism evidence="6 7">
    <name type="scientific">Entotheonella factor</name>
    <dbReference type="NCBI Taxonomy" id="1429438"/>
    <lineage>
        <taxon>Bacteria</taxon>
        <taxon>Pseudomonadati</taxon>
        <taxon>Nitrospinota/Tectimicrobiota group</taxon>
        <taxon>Candidatus Tectimicrobiota</taxon>
        <taxon>Candidatus Entotheonellia</taxon>
        <taxon>Candidatus Entotheonellales</taxon>
        <taxon>Candidatus Entotheonellaceae</taxon>
        <taxon>Candidatus Entotheonella</taxon>
    </lineage>
</organism>
<dbReference type="InterPro" id="IPR036909">
    <property type="entry name" value="Cyt_c-like_dom_sf"/>
</dbReference>
<keyword evidence="7" id="KW-1185">Reference proteome</keyword>
<comment type="subcellular location">
    <subcellularLocation>
        <location evidence="1">Secreted</location>
    </subcellularLocation>
</comment>
<name>W4LNB5_ENTF1</name>
<dbReference type="InterPro" id="IPR050557">
    <property type="entry name" value="RTX_toxin/Mannuronan_C5-epim"/>
</dbReference>
<feature type="compositionally biased region" description="Polar residues" evidence="3">
    <location>
        <begin position="1235"/>
        <end position="1252"/>
    </location>
</feature>
<dbReference type="GO" id="GO:0016020">
    <property type="term" value="C:membrane"/>
    <property type="evidence" value="ECO:0007669"/>
    <property type="project" value="InterPro"/>
</dbReference>
<feature type="compositionally biased region" description="Basic and acidic residues" evidence="3">
    <location>
        <begin position="985"/>
        <end position="994"/>
    </location>
</feature>
<gene>
    <name evidence="6" type="ORF">ETSY1_14350</name>
</gene>
<evidence type="ECO:0000313" key="7">
    <source>
        <dbReference type="Proteomes" id="UP000019141"/>
    </source>
</evidence>
<evidence type="ECO:0000256" key="4">
    <source>
        <dbReference type="SAM" id="SignalP"/>
    </source>
</evidence>
<dbReference type="PROSITE" id="PS00330">
    <property type="entry name" value="HEMOLYSIN_CALCIUM"/>
    <property type="match status" value="5"/>
</dbReference>
<keyword evidence="4" id="KW-0732">Signal</keyword>
<feature type="domain" description="Dystroglycan-type cadherin-like" evidence="5">
    <location>
        <begin position="1242"/>
        <end position="1331"/>
    </location>
</feature>
<feature type="compositionally biased region" description="Low complexity" evidence="3">
    <location>
        <begin position="1196"/>
        <end position="1205"/>
    </location>
</feature>
<evidence type="ECO:0000256" key="2">
    <source>
        <dbReference type="ARBA" id="ARBA00022525"/>
    </source>
</evidence>
<dbReference type="PANTHER" id="PTHR38340">
    <property type="entry name" value="S-LAYER PROTEIN"/>
    <property type="match status" value="1"/>
</dbReference>
<dbReference type="HOGENOM" id="CLU_251883_0_0_7"/>
<dbReference type="Gene3D" id="2.150.10.10">
    <property type="entry name" value="Serralysin-like metalloprotease, C-terminal"/>
    <property type="match status" value="2"/>
</dbReference>
<dbReference type="InterPro" id="IPR011049">
    <property type="entry name" value="Serralysin-like_metalloprot_C"/>
</dbReference>
<dbReference type="GO" id="GO:0009055">
    <property type="term" value="F:electron transfer activity"/>
    <property type="evidence" value="ECO:0007669"/>
    <property type="project" value="InterPro"/>
</dbReference>
<feature type="chain" id="PRO_5004844604" description="Dystroglycan-type cadherin-like domain-containing protein" evidence="4">
    <location>
        <begin position="25"/>
        <end position="1440"/>
    </location>
</feature>
<feature type="signal peptide" evidence="4">
    <location>
        <begin position="1"/>
        <end position="24"/>
    </location>
</feature>
<keyword evidence="2" id="KW-0964">Secreted</keyword>
<dbReference type="SUPFAM" id="SSF51120">
    <property type="entry name" value="beta-Roll"/>
    <property type="match status" value="3"/>
</dbReference>
<feature type="region of interest" description="Disordered" evidence="3">
    <location>
        <begin position="971"/>
        <end position="1066"/>
    </location>
</feature>
<feature type="compositionally biased region" description="Polar residues" evidence="3">
    <location>
        <begin position="1012"/>
        <end position="1055"/>
    </location>
</feature>
<dbReference type="InterPro" id="IPR013783">
    <property type="entry name" value="Ig-like_fold"/>
</dbReference>
<dbReference type="InterPro" id="IPR015919">
    <property type="entry name" value="Cadherin-like_sf"/>
</dbReference>
<feature type="compositionally biased region" description="Acidic residues" evidence="3">
    <location>
        <begin position="1390"/>
        <end position="1400"/>
    </location>
</feature>
<feature type="domain" description="Dystroglycan-type cadherin-like" evidence="5">
    <location>
        <begin position="1033"/>
        <end position="1123"/>
    </location>
</feature>
<dbReference type="Gene3D" id="2.60.40.10">
    <property type="entry name" value="Immunoglobulins"/>
    <property type="match status" value="3"/>
</dbReference>
<dbReference type="SMART" id="SM00736">
    <property type="entry name" value="CADG"/>
    <property type="match status" value="3"/>
</dbReference>
<dbReference type="Pfam" id="PF00353">
    <property type="entry name" value="HemolysinCabind"/>
    <property type="match status" value="6"/>
</dbReference>
<dbReference type="PANTHER" id="PTHR38340:SF1">
    <property type="entry name" value="S-LAYER PROTEIN"/>
    <property type="match status" value="1"/>
</dbReference>
<dbReference type="Pfam" id="PF05345">
    <property type="entry name" value="He_PIG"/>
    <property type="match status" value="3"/>
</dbReference>
<feature type="region of interest" description="Disordered" evidence="3">
    <location>
        <begin position="1179"/>
        <end position="1211"/>
    </location>
</feature>
<dbReference type="GO" id="GO:0005576">
    <property type="term" value="C:extracellular region"/>
    <property type="evidence" value="ECO:0007669"/>
    <property type="project" value="UniProtKB-SubCell"/>
</dbReference>
<dbReference type="SUPFAM" id="SSF50969">
    <property type="entry name" value="YVTN repeat-like/Quinoprotein amine dehydrogenase"/>
    <property type="match status" value="1"/>
</dbReference>
<feature type="region of interest" description="Disordered" evidence="3">
    <location>
        <begin position="201"/>
        <end position="232"/>
    </location>
</feature>
<sequence>MKTWILGFACAVWLMCISLQPVLGDAVPVEELVNFETPHVHPLALSPDGSRLFAVNTPASRLEVFDTSGGNLQFLASIPVGLDPVTVRARSNTEVWVVNHVSDSISIIDLNQQTVVATLTTANEPADVVFAGSPERAFVTCSEPNLVQVFNPSNLNAAPTEIALLAEEPRAMAVSADGTQVFVAAFESGNGTTVLNGRLGPISTGQQLGSDNVASRAEGPYGGQNPPPNNGNVFDPPQRAGNAAPPPVSMIVRKDDLGRWVDDNNGDWSLFVSGALASLTRRTANWDLPDRDVAIIDTQTLSVQYESRLMNLLMAMAVNPATDEVTVVGTEALNEVRFEPVVNGVFLRVNLARLTVGNSPVITDLNPHLDYQTRNLPFQQRAQSIGDPRGIVWNANGTRAWITGMGSNNVIVINAQGTRQATIPVGAGPTGIVLHESSDRAFVLNKFSGAISVLRLSQSNVIATVPFLDPTPAAVKNGRAFLYNTHLTSGLGHISCASCHVDARTDRLAWDLGNPDGNMQQTIDGRVLHPMKGPMRTQSLQDIIGHPAMHWRGDRGDLSDFNVAFVSLMSADGPISADQMIAFEDFLDTIHFPPNPFRNLDNTLPTSLTLPSGQVINAAASRSAINGCLGCHTDNQTRASTTDSELSQAFIPPAFHGFYDFLGYFQERQSGSTSGFGFFHDGADPLLTAARTPAALASFLTFDGPDNGLNAAQRRQDTHAAVGRQLTVNGAITNAQNTLLTQLIQIANSSNHVELIAKARINGVQRGFFLQSANTFQSDRASDTQTRAQLLDIALAGEPVTFTAVPNGTSLRLGVDLDFDGIFDGDAGPIVVNPGDQTSTENVATTLIINANDPQGTPLSFAASGLPNGLTMNASTGEITGIPSTQGLFNVTVTVTNGNGLAASTSFTWTIQLAPICFGQLATIVGTSGSDELVGTSGDDVIMGLGGNDFIRGRGGNDLICGGAGNDELLGNSGSDQLDGGNDDDVLRGGRGDDALNGGNGNDTCRGDDGSDSATACEITNSIENGGGSNQAPSLANPGDQTGTEGDNVSLTLSASDGDGDPLTFSASGLPNNLGIDSASGDISGVLANGSEGSYNVTVSVSDGTANDSVNFTWTVLPLGNVPTCFGQPATLVGTEGDDILVGTAGVDVIVGLGGNDFIKGRGSNDLLCGGAGNDELLGDSGDDQLNGGSGDDLLRGGNNDDTLNGGSGNDICRGDDGIDTASNCEQTNKIEDGSGNNQAPTLVNPGDQTGNEGDGVSLTLSASDPDGDPLTFSISGLPDNLSIDSASGDISGVLAAGSAGSYTVSATVSDGIDSDSVSFTWTVVDPSDVPTCFGQPATIVGTEGDDTLIGTSGVDVIVGLGGNDFIKGRGSNDLLCGGDGDDELRGDSGEDQLDGGNDDDLLRGGNDDDALIGGNGLDTCRGDSGSDTANDCESTNSIP</sequence>
<evidence type="ECO:0000256" key="1">
    <source>
        <dbReference type="ARBA" id="ARBA00004613"/>
    </source>
</evidence>
<dbReference type="PRINTS" id="PR00313">
    <property type="entry name" value="CABNDNGRPT"/>
</dbReference>
<feature type="region of interest" description="Disordered" evidence="3">
    <location>
        <begin position="1227"/>
        <end position="1256"/>
    </location>
</feature>
<dbReference type="SUPFAM" id="SSF46626">
    <property type="entry name" value="Cytochrome c"/>
    <property type="match status" value="1"/>
</dbReference>
<feature type="compositionally biased region" description="Polar residues" evidence="3">
    <location>
        <begin position="1426"/>
        <end position="1440"/>
    </location>
</feature>
<protein>
    <recommendedName>
        <fullName evidence="5">Dystroglycan-type cadherin-like domain-containing protein</fullName>
    </recommendedName>
</protein>
<accession>W4LNB5</accession>
<evidence type="ECO:0000256" key="3">
    <source>
        <dbReference type="SAM" id="MobiDB-lite"/>
    </source>
</evidence>
<feature type="region of interest" description="Disordered" evidence="3">
    <location>
        <begin position="1380"/>
        <end position="1440"/>
    </location>
</feature>
<dbReference type="EMBL" id="AZHW01000428">
    <property type="protein sequence ID" value="ETW99588.1"/>
    <property type="molecule type" value="Genomic_DNA"/>
</dbReference>
<reference evidence="6 7" key="1">
    <citation type="journal article" date="2014" name="Nature">
        <title>An environmental bacterial taxon with a large and distinct metabolic repertoire.</title>
        <authorList>
            <person name="Wilson M.C."/>
            <person name="Mori T."/>
            <person name="Ruckert C."/>
            <person name="Uria A.R."/>
            <person name="Helf M.J."/>
            <person name="Takada K."/>
            <person name="Gernert C."/>
            <person name="Steffens U.A."/>
            <person name="Heycke N."/>
            <person name="Schmitt S."/>
            <person name="Rinke C."/>
            <person name="Helfrich E.J."/>
            <person name="Brachmann A.O."/>
            <person name="Gurgui C."/>
            <person name="Wakimoto T."/>
            <person name="Kracht M."/>
            <person name="Crusemann M."/>
            <person name="Hentschel U."/>
            <person name="Abe I."/>
            <person name="Matsunaga S."/>
            <person name="Kalinowski J."/>
            <person name="Takeyama H."/>
            <person name="Piel J."/>
        </authorList>
    </citation>
    <scope>NUCLEOTIDE SEQUENCE [LARGE SCALE GENOMIC DNA]</scope>
    <source>
        <strain evidence="7">TSY1</strain>
    </source>
</reference>
<dbReference type="InterPro" id="IPR006644">
    <property type="entry name" value="Cadg"/>
</dbReference>
<feature type="domain" description="Dystroglycan-type cadherin-like" evidence="5">
    <location>
        <begin position="829"/>
        <end position="915"/>
    </location>
</feature>
<dbReference type="InterPro" id="IPR015943">
    <property type="entry name" value="WD40/YVTN_repeat-like_dom_sf"/>
</dbReference>
<feature type="compositionally biased region" description="Polar residues" evidence="3">
    <location>
        <begin position="203"/>
        <end position="213"/>
    </location>
</feature>
<evidence type="ECO:0000259" key="5">
    <source>
        <dbReference type="SMART" id="SM00736"/>
    </source>
</evidence>
<dbReference type="InterPro" id="IPR001343">
    <property type="entry name" value="Hemolysn_Ca-bd"/>
</dbReference>
<dbReference type="PATRIC" id="fig|1429438.4.peg.2858"/>